<dbReference type="RefSeq" id="WP_256399880.1">
    <property type="nucleotide sequence ID" value="NZ_JANHJR010000002.1"/>
</dbReference>
<feature type="region of interest" description="Disordered" evidence="1">
    <location>
        <begin position="1"/>
        <end position="26"/>
    </location>
</feature>
<evidence type="ECO:0000256" key="1">
    <source>
        <dbReference type="SAM" id="MobiDB-lite"/>
    </source>
</evidence>
<dbReference type="EMBL" id="JBHUDO010000001">
    <property type="protein sequence ID" value="MFD1644617.1"/>
    <property type="molecule type" value="Genomic_DNA"/>
</dbReference>
<feature type="transmembrane region" description="Helical" evidence="2">
    <location>
        <begin position="60"/>
        <end position="79"/>
    </location>
</feature>
<dbReference type="Pfam" id="PF26465">
    <property type="entry name" value="DUF8142"/>
    <property type="match status" value="1"/>
</dbReference>
<protein>
    <recommendedName>
        <fullName evidence="3">DUF8142 domain-containing protein</fullName>
    </recommendedName>
</protein>
<dbReference type="AlphaFoldDB" id="A0ABD6DEG0"/>
<keyword evidence="5" id="KW-1185">Reference proteome</keyword>
<feature type="transmembrane region" description="Helical" evidence="2">
    <location>
        <begin position="33"/>
        <end position="54"/>
    </location>
</feature>
<keyword evidence="2" id="KW-1133">Transmembrane helix</keyword>
<proteinExistence type="predicted"/>
<dbReference type="InterPro" id="IPR058455">
    <property type="entry name" value="DUF8142"/>
</dbReference>
<keyword evidence="2" id="KW-0472">Membrane</keyword>
<feature type="domain" description="DUF8142" evidence="3">
    <location>
        <begin position="1"/>
        <end position="88"/>
    </location>
</feature>
<reference evidence="4 5" key="1">
    <citation type="journal article" date="2019" name="Int. J. Syst. Evol. Microbiol.">
        <title>The Global Catalogue of Microorganisms (GCM) 10K type strain sequencing project: providing services to taxonomists for standard genome sequencing and annotation.</title>
        <authorList>
            <consortium name="The Broad Institute Genomics Platform"/>
            <consortium name="The Broad Institute Genome Sequencing Center for Infectious Disease"/>
            <person name="Wu L."/>
            <person name="Ma J."/>
        </authorList>
    </citation>
    <scope>NUCLEOTIDE SEQUENCE [LARGE SCALE GENOMIC DNA]</scope>
    <source>
        <strain evidence="4 5">CGMCC 1.10390</strain>
    </source>
</reference>
<sequence>MDGTDDRATPDSTVDPAGAPIPDEDDEVSRKQAALFIAPFLALGLADVVLLLGWGLDPLWGFMILPPILFISFLGWIAFKYGFVGDRTDDEFAGTE</sequence>
<gene>
    <name evidence="4" type="ORF">ACFSBL_02875</name>
</gene>
<evidence type="ECO:0000259" key="3">
    <source>
        <dbReference type="Pfam" id="PF26465"/>
    </source>
</evidence>
<accession>A0ABD6DEG0</accession>
<name>A0ABD6DEG0_9EURY</name>
<dbReference type="Proteomes" id="UP001597034">
    <property type="component" value="Unassembled WGS sequence"/>
</dbReference>
<evidence type="ECO:0000313" key="5">
    <source>
        <dbReference type="Proteomes" id="UP001597034"/>
    </source>
</evidence>
<keyword evidence="2" id="KW-0812">Transmembrane</keyword>
<evidence type="ECO:0000256" key="2">
    <source>
        <dbReference type="SAM" id="Phobius"/>
    </source>
</evidence>
<comment type="caution">
    <text evidence="4">The sequence shown here is derived from an EMBL/GenBank/DDBJ whole genome shotgun (WGS) entry which is preliminary data.</text>
</comment>
<organism evidence="4 5">
    <name type="scientific">Haloarchaeobius litoreus</name>
    <dbReference type="NCBI Taxonomy" id="755306"/>
    <lineage>
        <taxon>Archaea</taxon>
        <taxon>Methanobacteriati</taxon>
        <taxon>Methanobacteriota</taxon>
        <taxon>Stenosarchaea group</taxon>
        <taxon>Halobacteria</taxon>
        <taxon>Halobacteriales</taxon>
        <taxon>Halorubellaceae</taxon>
        <taxon>Haloarchaeobius</taxon>
    </lineage>
</organism>
<evidence type="ECO:0000313" key="4">
    <source>
        <dbReference type="EMBL" id="MFD1644617.1"/>
    </source>
</evidence>